<dbReference type="RefSeq" id="WP_133943219.1">
    <property type="nucleotide sequence ID" value="NZ_SOEO01000001.1"/>
</dbReference>
<dbReference type="Proteomes" id="UP000295313">
    <property type="component" value="Unassembled WGS sequence"/>
</dbReference>
<keyword evidence="2" id="KW-1185">Reference proteome</keyword>
<sequence>MIYQHNGLAVNLYSLKVIRIEKTEEGGYLVFEFDNAIIAVLKDETDELLDGSYRNEPFSQYYEDIGALEADFKIWVDAWNEAVVS</sequence>
<protein>
    <submittedName>
        <fullName evidence="1">Uncharacterized protein</fullName>
    </submittedName>
</protein>
<evidence type="ECO:0000313" key="2">
    <source>
        <dbReference type="Proteomes" id="UP000295313"/>
    </source>
</evidence>
<comment type="caution">
    <text evidence="1">The sequence shown here is derived from an EMBL/GenBank/DDBJ whole genome shotgun (WGS) entry which is preliminary data.</text>
</comment>
<dbReference type="EMBL" id="SOEO01000001">
    <property type="protein sequence ID" value="TDX86563.1"/>
    <property type="molecule type" value="Genomic_DNA"/>
</dbReference>
<accession>A0A4R8II35</accession>
<dbReference type="AlphaFoldDB" id="A0A4R8II35"/>
<dbReference type="OrthoDB" id="1264607at2"/>
<reference evidence="1 2" key="1">
    <citation type="submission" date="2019-03" db="EMBL/GenBank/DDBJ databases">
        <title>Genomic Encyclopedia of Type Strains, Phase III (KMG-III): the genomes of soil and plant-associated and newly described type strains.</title>
        <authorList>
            <person name="Whitman W."/>
        </authorList>
    </citation>
    <scope>NUCLEOTIDE SEQUENCE [LARGE SCALE GENOMIC DNA]</scope>
    <source>
        <strain evidence="1 2">CGMCC 1.12802</strain>
    </source>
</reference>
<gene>
    <name evidence="1" type="ORF">B0I22_0697</name>
</gene>
<evidence type="ECO:0000313" key="1">
    <source>
        <dbReference type="EMBL" id="TDX86563.1"/>
    </source>
</evidence>
<organism evidence="1 2">
    <name type="scientific">Epilithonimonas xixisoli</name>
    <dbReference type="NCBI Taxonomy" id="1476462"/>
    <lineage>
        <taxon>Bacteria</taxon>
        <taxon>Pseudomonadati</taxon>
        <taxon>Bacteroidota</taxon>
        <taxon>Flavobacteriia</taxon>
        <taxon>Flavobacteriales</taxon>
        <taxon>Weeksellaceae</taxon>
        <taxon>Chryseobacterium group</taxon>
        <taxon>Epilithonimonas</taxon>
    </lineage>
</organism>
<name>A0A4R8II35_9FLAO</name>
<proteinExistence type="predicted"/>